<keyword evidence="2" id="KW-1185">Reference proteome</keyword>
<accession>A0ACC0A8I9</accession>
<organism evidence="1 2">
    <name type="scientific">Catharanthus roseus</name>
    <name type="common">Madagascar periwinkle</name>
    <name type="synonym">Vinca rosea</name>
    <dbReference type="NCBI Taxonomy" id="4058"/>
    <lineage>
        <taxon>Eukaryota</taxon>
        <taxon>Viridiplantae</taxon>
        <taxon>Streptophyta</taxon>
        <taxon>Embryophyta</taxon>
        <taxon>Tracheophyta</taxon>
        <taxon>Spermatophyta</taxon>
        <taxon>Magnoliopsida</taxon>
        <taxon>eudicotyledons</taxon>
        <taxon>Gunneridae</taxon>
        <taxon>Pentapetalae</taxon>
        <taxon>asterids</taxon>
        <taxon>lamiids</taxon>
        <taxon>Gentianales</taxon>
        <taxon>Apocynaceae</taxon>
        <taxon>Rauvolfioideae</taxon>
        <taxon>Vinceae</taxon>
        <taxon>Catharanthinae</taxon>
        <taxon>Catharanthus</taxon>
    </lineage>
</organism>
<reference evidence="2" key="1">
    <citation type="journal article" date="2023" name="Nat. Plants">
        <title>Single-cell RNA sequencing provides a high-resolution roadmap for understanding the multicellular compartmentation of specialized metabolism.</title>
        <authorList>
            <person name="Sun S."/>
            <person name="Shen X."/>
            <person name="Li Y."/>
            <person name="Li Y."/>
            <person name="Wang S."/>
            <person name="Li R."/>
            <person name="Zhang H."/>
            <person name="Shen G."/>
            <person name="Guo B."/>
            <person name="Wei J."/>
            <person name="Xu J."/>
            <person name="St-Pierre B."/>
            <person name="Chen S."/>
            <person name="Sun C."/>
        </authorList>
    </citation>
    <scope>NUCLEOTIDE SEQUENCE [LARGE SCALE GENOMIC DNA]</scope>
</reference>
<name>A0ACC0A8I9_CATRO</name>
<protein>
    <submittedName>
        <fullName evidence="1">Uncharacterized protein</fullName>
    </submittedName>
</protein>
<evidence type="ECO:0000313" key="2">
    <source>
        <dbReference type="Proteomes" id="UP001060085"/>
    </source>
</evidence>
<comment type="caution">
    <text evidence="1">The sequence shown here is derived from an EMBL/GenBank/DDBJ whole genome shotgun (WGS) entry which is preliminary data.</text>
</comment>
<gene>
    <name evidence="1" type="ORF">M9H77_25937</name>
</gene>
<proteinExistence type="predicted"/>
<sequence>MGCDCVHVIHLRPHASREASGGELSKPELVVLLIRVWKPNATEMNPPPPPPARSSLGLMIPPCCFGWDWNAVSKVPSQTRLFLPGSLISAAYLPHGLFLTPLKCTSFTPLAAPAPPPTADLSLGAIAVCQIKMFLFF</sequence>
<evidence type="ECO:0000313" key="1">
    <source>
        <dbReference type="EMBL" id="KAI5657144.1"/>
    </source>
</evidence>
<dbReference type="Proteomes" id="UP001060085">
    <property type="component" value="Linkage Group LG06"/>
</dbReference>
<dbReference type="EMBL" id="CM044706">
    <property type="protein sequence ID" value="KAI5657144.1"/>
    <property type="molecule type" value="Genomic_DNA"/>
</dbReference>